<accession>A0A1Y2DIS4</accession>
<reference evidence="2 3" key="1">
    <citation type="submission" date="2016-07" db="EMBL/GenBank/DDBJ databases">
        <title>Pervasive Adenine N6-methylation of Active Genes in Fungi.</title>
        <authorList>
            <consortium name="DOE Joint Genome Institute"/>
            <person name="Mondo S.J."/>
            <person name="Dannebaum R.O."/>
            <person name="Kuo R.C."/>
            <person name="Labutti K."/>
            <person name="Haridas S."/>
            <person name="Kuo A."/>
            <person name="Salamov A."/>
            <person name="Ahrendt S.R."/>
            <person name="Lipzen A."/>
            <person name="Sullivan W."/>
            <person name="Andreopoulos W.B."/>
            <person name="Clum A."/>
            <person name="Lindquist E."/>
            <person name="Daum C."/>
            <person name="Ramamoorthy G.K."/>
            <person name="Gryganskyi A."/>
            <person name="Culley D."/>
            <person name="Magnuson J.K."/>
            <person name="James T.Y."/>
            <person name="O'Malley M.A."/>
            <person name="Stajich J.E."/>
            <person name="Spatafora J.W."/>
            <person name="Visel A."/>
            <person name="Grigoriev I.V."/>
        </authorList>
    </citation>
    <scope>NUCLEOTIDE SEQUENCE [LARGE SCALE GENOMIC DNA]</scope>
    <source>
        <strain evidence="2 3">62-1032</strain>
    </source>
</reference>
<feature type="compositionally biased region" description="Basic and acidic residues" evidence="1">
    <location>
        <begin position="42"/>
        <end position="54"/>
    </location>
</feature>
<protein>
    <submittedName>
        <fullName evidence="2">Uncharacterized protein</fullName>
    </submittedName>
</protein>
<feature type="region of interest" description="Disordered" evidence="1">
    <location>
        <begin position="37"/>
        <end position="114"/>
    </location>
</feature>
<gene>
    <name evidence="2" type="ORF">BCR35DRAFT_201317</name>
</gene>
<name>A0A1Y2DIS4_9BASI</name>
<dbReference type="EMBL" id="MCGR01000077">
    <property type="protein sequence ID" value="ORY59024.1"/>
    <property type="molecule type" value="Genomic_DNA"/>
</dbReference>
<evidence type="ECO:0000313" key="2">
    <source>
        <dbReference type="EMBL" id="ORY59024.1"/>
    </source>
</evidence>
<dbReference type="Proteomes" id="UP000193467">
    <property type="component" value="Unassembled WGS sequence"/>
</dbReference>
<dbReference type="InParanoid" id="A0A1Y2DIS4"/>
<keyword evidence="3" id="KW-1185">Reference proteome</keyword>
<dbReference type="AlphaFoldDB" id="A0A1Y2DIS4"/>
<sequence>MDMTCAVHRPHRGRESRPSRHLFLLPLLTARYSASELVARSQEPRRNVVVREEPTSSPRQGQLGSRDLSLLLSSAEARALRARREASSKERGKETGKGGGGARKDEKARPTGAS</sequence>
<proteinExistence type="predicted"/>
<organism evidence="2 3">
    <name type="scientific">Leucosporidium creatinivorum</name>
    <dbReference type="NCBI Taxonomy" id="106004"/>
    <lineage>
        <taxon>Eukaryota</taxon>
        <taxon>Fungi</taxon>
        <taxon>Dikarya</taxon>
        <taxon>Basidiomycota</taxon>
        <taxon>Pucciniomycotina</taxon>
        <taxon>Microbotryomycetes</taxon>
        <taxon>Leucosporidiales</taxon>
        <taxon>Leucosporidium</taxon>
    </lineage>
</organism>
<evidence type="ECO:0000256" key="1">
    <source>
        <dbReference type="SAM" id="MobiDB-lite"/>
    </source>
</evidence>
<evidence type="ECO:0000313" key="3">
    <source>
        <dbReference type="Proteomes" id="UP000193467"/>
    </source>
</evidence>
<comment type="caution">
    <text evidence="2">The sequence shown here is derived from an EMBL/GenBank/DDBJ whole genome shotgun (WGS) entry which is preliminary data.</text>
</comment>
<feature type="compositionally biased region" description="Low complexity" evidence="1">
    <location>
        <begin position="68"/>
        <end position="77"/>
    </location>
</feature>
<feature type="compositionally biased region" description="Basic and acidic residues" evidence="1">
    <location>
        <begin position="78"/>
        <end position="114"/>
    </location>
</feature>